<dbReference type="Proteomes" id="UP000244069">
    <property type="component" value="Unassembled WGS sequence"/>
</dbReference>
<sequence>MARHDRQESRGCRHEAGWQAGIGGLDREEFFVLTVARYFFQSFADPQTEGWTRAMLGAESWLGRDAAPELVHAVFHVIQKMRCARRSTFQFSNPDCPHCAATLCAHERLLLNACRSMARGRPEEAAGHAMILCEGNDTGPLLEEMLRLARVMPLCGAPAHLRAPAQSRIQ</sequence>
<name>A0A2T6B3W6_9RHOB</name>
<dbReference type="EMBL" id="QBKN01000004">
    <property type="protein sequence ID" value="PTX50754.1"/>
    <property type="molecule type" value="Genomic_DNA"/>
</dbReference>
<evidence type="ECO:0000313" key="2">
    <source>
        <dbReference type="Proteomes" id="UP000244069"/>
    </source>
</evidence>
<dbReference type="AlphaFoldDB" id="A0A2T6B3W6"/>
<gene>
    <name evidence="1" type="ORF">C8N44_104110</name>
</gene>
<reference evidence="1 2" key="1">
    <citation type="submission" date="2018-04" db="EMBL/GenBank/DDBJ databases">
        <title>Genomic Encyclopedia of Archaeal and Bacterial Type Strains, Phase II (KMG-II): from individual species to whole genera.</title>
        <authorList>
            <person name="Goeker M."/>
        </authorList>
    </citation>
    <scope>NUCLEOTIDE SEQUENCE [LARGE SCALE GENOMIC DNA]</scope>
    <source>
        <strain evidence="1 2">DSM 29329</strain>
    </source>
</reference>
<comment type="caution">
    <text evidence="1">The sequence shown here is derived from an EMBL/GenBank/DDBJ whole genome shotgun (WGS) entry which is preliminary data.</text>
</comment>
<protein>
    <submittedName>
        <fullName evidence="1">Uncharacterized protein</fullName>
    </submittedName>
</protein>
<evidence type="ECO:0000313" key="1">
    <source>
        <dbReference type="EMBL" id="PTX50754.1"/>
    </source>
</evidence>
<proteinExistence type="predicted"/>
<accession>A0A2T6B3W6</accession>
<dbReference type="RefSeq" id="WP_244640986.1">
    <property type="nucleotide sequence ID" value="NZ_BMEZ01000004.1"/>
</dbReference>
<organism evidence="1 2">
    <name type="scientific">Allosediminivita pacifica</name>
    <dbReference type="NCBI Taxonomy" id="1267769"/>
    <lineage>
        <taxon>Bacteria</taxon>
        <taxon>Pseudomonadati</taxon>
        <taxon>Pseudomonadota</taxon>
        <taxon>Alphaproteobacteria</taxon>
        <taxon>Rhodobacterales</taxon>
        <taxon>Paracoccaceae</taxon>
        <taxon>Allosediminivita</taxon>
    </lineage>
</organism>
<keyword evidence="2" id="KW-1185">Reference proteome</keyword>